<accession>A0A811R5X4</accession>
<comment type="caution">
    <text evidence="2">The sequence shown here is derived from an EMBL/GenBank/DDBJ whole genome shotgun (WGS) entry which is preliminary data.</text>
</comment>
<proteinExistence type="predicted"/>
<dbReference type="EMBL" id="CAJGYO010000013">
    <property type="protein sequence ID" value="CAD6265467.1"/>
    <property type="molecule type" value="Genomic_DNA"/>
</dbReference>
<name>A0A811R5X4_9POAL</name>
<keyword evidence="1" id="KW-0732">Signal</keyword>
<sequence>MRDMLCVALGLALLAFTLLMLIGALVKGGDSPVMGSRRERMGLVIYDVGAFGTVLGNCFVSCPIMTVTVETLFYEIRFSFPLMSASNDADVQLPASDVLQVLNRS</sequence>
<organism evidence="2 3">
    <name type="scientific">Miscanthus lutarioriparius</name>
    <dbReference type="NCBI Taxonomy" id="422564"/>
    <lineage>
        <taxon>Eukaryota</taxon>
        <taxon>Viridiplantae</taxon>
        <taxon>Streptophyta</taxon>
        <taxon>Embryophyta</taxon>
        <taxon>Tracheophyta</taxon>
        <taxon>Spermatophyta</taxon>
        <taxon>Magnoliopsida</taxon>
        <taxon>Liliopsida</taxon>
        <taxon>Poales</taxon>
        <taxon>Poaceae</taxon>
        <taxon>PACMAD clade</taxon>
        <taxon>Panicoideae</taxon>
        <taxon>Andropogonodae</taxon>
        <taxon>Andropogoneae</taxon>
        <taxon>Saccharinae</taxon>
        <taxon>Miscanthus</taxon>
    </lineage>
</organism>
<feature type="chain" id="PRO_5033007431" evidence="1">
    <location>
        <begin position="29"/>
        <end position="105"/>
    </location>
</feature>
<evidence type="ECO:0000313" key="3">
    <source>
        <dbReference type="Proteomes" id="UP000604825"/>
    </source>
</evidence>
<evidence type="ECO:0000313" key="2">
    <source>
        <dbReference type="EMBL" id="CAD6265467.1"/>
    </source>
</evidence>
<feature type="signal peptide" evidence="1">
    <location>
        <begin position="1"/>
        <end position="28"/>
    </location>
</feature>
<dbReference type="AlphaFoldDB" id="A0A811R5X4"/>
<dbReference type="Proteomes" id="UP000604825">
    <property type="component" value="Unassembled WGS sequence"/>
</dbReference>
<evidence type="ECO:0000256" key="1">
    <source>
        <dbReference type="SAM" id="SignalP"/>
    </source>
</evidence>
<reference evidence="2" key="1">
    <citation type="submission" date="2020-10" db="EMBL/GenBank/DDBJ databases">
        <authorList>
            <person name="Han B."/>
            <person name="Lu T."/>
            <person name="Zhao Q."/>
            <person name="Huang X."/>
            <person name="Zhao Y."/>
        </authorList>
    </citation>
    <scope>NUCLEOTIDE SEQUENCE</scope>
</reference>
<keyword evidence="3" id="KW-1185">Reference proteome</keyword>
<protein>
    <submittedName>
        <fullName evidence="2">Uncharacterized protein</fullName>
    </submittedName>
</protein>
<gene>
    <name evidence="2" type="ORF">NCGR_LOCUS48772</name>
</gene>